<dbReference type="Proteomes" id="UP000008909">
    <property type="component" value="Unassembled WGS sequence"/>
</dbReference>
<evidence type="ECO:0000313" key="1">
    <source>
        <dbReference type="EMBL" id="GAA52440.1"/>
    </source>
</evidence>
<proteinExistence type="predicted"/>
<feature type="non-terminal residue" evidence="1">
    <location>
        <position position="123"/>
    </location>
</feature>
<organism evidence="1 2">
    <name type="scientific">Clonorchis sinensis</name>
    <name type="common">Chinese liver fluke</name>
    <dbReference type="NCBI Taxonomy" id="79923"/>
    <lineage>
        <taxon>Eukaryota</taxon>
        <taxon>Metazoa</taxon>
        <taxon>Spiralia</taxon>
        <taxon>Lophotrochozoa</taxon>
        <taxon>Platyhelminthes</taxon>
        <taxon>Trematoda</taxon>
        <taxon>Digenea</taxon>
        <taxon>Opisthorchiida</taxon>
        <taxon>Opisthorchiata</taxon>
        <taxon>Opisthorchiidae</taxon>
        <taxon>Clonorchis</taxon>
    </lineage>
</organism>
<accession>G7YHK7</accession>
<keyword evidence="2" id="KW-1185">Reference proteome</keyword>
<dbReference type="EMBL" id="DF143293">
    <property type="protein sequence ID" value="GAA52440.1"/>
    <property type="molecule type" value="Genomic_DNA"/>
</dbReference>
<reference evidence="1" key="1">
    <citation type="journal article" date="2011" name="Genome Biol.">
        <title>The draft genome of the carcinogenic human liver fluke Clonorchis sinensis.</title>
        <authorList>
            <person name="Wang X."/>
            <person name="Chen W."/>
            <person name="Huang Y."/>
            <person name="Sun J."/>
            <person name="Men J."/>
            <person name="Liu H."/>
            <person name="Luo F."/>
            <person name="Guo L."/>
            <person name="Lv X."/>
            <person name="Deng C."/>
            <person name="Zhou C."/>
            <person name="Fan Y."/>
            <person name="Li X."/>
            <person name="Huang L."/>
            <person name="Hu Y."/>
            <person name="Liang C."/>
            <person name="Hu X."/>
            <person name="Xu J."/>
            <person name="Yu X."/>
        </authorList>
    </citation>
    <scope>NUCLEOTIDE SEQUENCE [LARGE SCALE GENOMIC DNA]</scope>
    <source>
        <strain evidence="1">Henan</strain>
    </source>
</reference>
<dbReference type="AlphaFoldDB" id="G7YHK7"/>
<sequence length="123" mass="14337">MYFIRQAHFEPWPMSLYSRSDGEVPICLTALKNHRAAGSNEPLPEFLKAEEKPSCLALLFIMLWEHKSFSEEGSLLHVVPVFRIVTKTNSSYHTEMRLMPFITRLLSAIILRRLKWTSEKQSE</sequence>
<name>G7YHK7_CLOSI</name>
<gene>
    <name evidence="1" type="ORF">CLF_108083</name>
</gene>
<evidence type="ECO:0000313" key="2">
    <source>
        <dbReference type="Proteomes" id="UP000008909"/>
    </source>
</evidence>
<reference key="2">
    <citation type="submission" date="2011-10" db="EMBL/GenBank/DDBJ databases">
        <title>The genome and transcriptome sequence of Clonorchis sinensis provide insights into the carcinogenic liver fluke.</title>
        <authorList>
            <person name="Wang X."/>
            <person name="Huang Y."/>
            <person name="Chen W."/>
            <person name="Liu H."/>
            <person name="Guo L."/>
            <person name="Chen Y."/>
            <person name="Luo F."/>
            <person name="Zhou W."/>
            <person name="Sun J."/>
            <person name="Mao Q."/>
            <person name="Liang P."/>
            <person name="Zhou C."/>
            <person name="Tian Y."/>
            <person name="Men J."/>
            <person name="Lv X."/>
            <person name="Huang L."/>
            <person name="Zhou J."/>
            <person name="Hu Y."/>
            <person name="Li R."/>
            <person name="Zhang F."/>
            <person name="Lei H."/>
            <person name="Li X."/>
            <person name="Hu X."/>
            <person name="Liang C."/>
            <person name="Xu J."/>
            <person name="Wu Z."/>
            <person name="Yu X."/>
        </authorList>
    </citation>
    <scope>NUCLEOTIDE SEQUENCE</scope>
    <source>
        <strain>Henan</strain>
    </source>
</reference>
<protein>
    <submittedName>
        <fullName evidence="1">Uncharacterized protein</fullName>
    </submittedName>
</protein>